<protein>
    <submittedName>
        <fullName evidence="4">Peptidase</fullName>
    </submittedName>
</protein>
<feature type="chain" id="PRO_5043193607" evidence="1">
    <location>
        <begin position="21"/>
        <end position="438"/>
    </location>
</feature>
<dbReference type="PANTHER" id="PTHR46825:SF9">
    <property type="entry name" value="BETA-LACTAMASE-RELATED DOMAIN-CONTAINING PROTEIN"/>
    <property type="match status" value="1"/>
</dbReference>
<dbReference type="PANTHER" id="PTHR46825">
    <property type="entry name" value="D-ALANYL-D-ALANINE-CARBOXYPEPTIDASE/ENDOPEPTIDASE AMPH"/>
    <property type="match status" value="1"/>
</dbReference>
<evidence type="ECO:0000313" key="3">
    <source>
        <dbReference type="EMBL" id="AQX51109.1"/>
    </source>
</evidence>
<evidence type="ECO:0000313" key="5">
    <source>
        <dbReference type="Proteomes" id="UP000189738"/>
    </source>
</evidence>
<dbReference type="AlphaFoldDB" id="A0A494J9X2"/>
<feature type="domain" description="Beta-lactamase-related" evidence="2">
    <location>
        <begin position="41"/>
        <end position="326"/>
    </location>
</feature>
<sequence>MMYKTLFTSALLSVSSVLLSQSFNKEKLDTYFSTLEKNNKFSGSVAITQDNKLIYTRSVGYSDIENKILNSDKTKYRIGSISKTFTAVLILKNFEEGKLKPDDKLSLFFPQIKNADQITISQLLQHRSGIHNITDDSSYMDYYQEPQSEAKLVDIITKAGSDFQPDSKYSYSNSGYILLTYILEKVNKKPYAELLKEKITKPLGLNSTYVGKKINSQNNEAYSYSPGNKKSAETDMSIPIGAGAVVSNPTDIVKFSNALFNGKLLNKESLEKMITVRDGYGYGLFTTQFNDLKGFGHSGGIDDFSSLFVYYNVGNVSFALDSNVSDGYGNNLIAKALLSAVYNKPYDIPEFKTYLADVNDFAKYIGTYASPTFPLKIAITTDNTSLKAQATGQSEFTLTPTDKNKFEFSQAGIKMEFYPDKKQFRLLQNGLDILFTKE</sequence>
<accession>A0A494J9X2</accession>
<dbReference type="Proteomes" id="UP000189738">
    <property type="component" value="Chromosome"/>
</dbReference>
<gene>
    <name evidence="3" type="ORF">AYC66_10665</name>
    <name evidence="4" type="ORF">BAY09_11615</name>
</gene>
<feature type="signal peptide" evidence="1">
    <location>
        <begin position="1"/>
        <end position="20"/>
    </location>
</feature>
<dbReference type="SUPFAM" id="SSF56601">
    <property type="entry name" value="beta-lactamase/transpeptidase-like"/>
    <property type="match status" value="1"/>
</dbReference>
<dbReference type="Gene3D" id="3.40.710.10">
    <property type="entry name" value="DD-peptidase/beta-lactamase superfamily"/>
    <property type="match status" value="1"/>
</dbReference>
<dbReference type="EMBL" id="MAHS01000003">
    <property type="protein sequence ID" value="OPB51836.1"/>
    <property type="molecule type" value="Genomic_DNA"/>
</dbReference>
<reference evidence="3 5" key="1">
    <citation type="submission" date="2016-02" db="EMBL/GenBank/DDBJ databases">
        <authorList>
            <person name="Nicholson A.C."/>
            <person name="Humrighouse B.W."/>
            <person name="Loparev V."/>
            <person name="Emery B."/>
            <person name="Graziano J."/>
            <person name="McQuiston J.R."/>
        </authorList>
    </citation>
    <scope>NUCLEOTIDE SEQUENCE [LARGE SCALE GENOMIC DNA]</scope>
    <source>
        <strain evidence="3 5">E6809</strain>
    </source>
</reference>
<dbReference type="InterPro" id="IPR050491">
    <property type="entry name" value="AmpC-like"/>
</dbReference>
<name>A0A494J9X2_9FLAO</name>
<dbReference type="InterPro" id="IPR012338">
    <property type="entry name" value="Beta-lactam/transpept-like"/>
</dbReference>
<proteinExistence type="predicted"/>
<dbReference type="Pfam" id="PF00144">
    <property type="entry name" value="Beta-lactamase"/>
    <property type="match status" value="1"/>
</dbReference>
<organism evidence="4">
    <name type="scientific">Elizabethkingia anophelis</name>
    <dbReference type="NCBI Taxonomy" id="1117645"/>
    <lineage>
        <taxon>Bacteria</taxon>
        <taxon>Pseudomonadati</taxon>
        <taxon>Bacteroidota</taxon>
        <taxon>Flavobacteriia</taxon>
        <taxon>Flavobacteriales</taxon>
        <taxon>Weeksellaceae</taxon>
        <taxon>Elizabethkingia</taxon>
    </lineage>
</organism>
<dbReference type="InterPro" id="IPR001466">
    <property type="entry name" value="Beta-lactam-related"/>
</dbReference>
<keyword evidence="1" id="KW-0732">Signal</keyword>
<evidence type="ECO:0000256" key="1">
    <source>
        <dbReference type="SAM" id="SignalP"/>
    </source>
</evidence>
<reference evidence="4" key="2">
    <citation type="submission" date="2016-06" db="EMBL/GenBank/DDBJ databases">
        <authorList>
            <person name="Nicholson A.C."/>
        </authorList>
    </citation>
    <scope>NUCLEOTIDE SEQUENCE [LARGE SCALE GENOMIC DNA]</scope>
    <source>
        <strain evidence="4">E6809</strain>
    </source>
</reference>
<evidence type="ECO:0000259" key="2">
    <source>
        <dbReference type="Pfam" id="PF00144"/>
    </source>
</evidence>
<dbReference type="EMBL" id="CP014339">
    <property type="protein sequence ID" value="AQX51109.1"/>
    <property type="molecule type" value="Genomic_DNA"/>
</dbReference>
<evidence type="ECO:0000313" key="4">
    <source>
        <dbReference type="EMBL" id="OPB51836.1"/>
    </source>
</evidence>